<dbReference type="Proteomes" id="UP001066276">
    <property type="component" value="Chromosome 4_1"/>
</dbReference>
<feature type="non-terminal residue" evidence="1">
    <location>
        <position position="51"/>
    </location>
</feature>
<protein>
    <submittedName>
        <fullName evidence="1">Uncharacterized protein</fullName>
    </submittedName>
</protein>
<evidence type="ECO:0000313" key="1">
    <source>
        <dbReference type="EMBL" id="KAJ1171063.1"/>
    </source>
</evidence>
<keyword evidence="2" id="KW-1185">Reference proteome</keyword>
<name>A0AAV7T3L8_PLEWA</name>
<dbReference type="AlphaFoldDB" id="A0AAV7T3L8"/>
<comment type="caution">
    <text evidence="1">The sequence shown here is derived from an EMBL/GenBank/DDBJ whole genome shotgun (WGS) entry which is preliminary data.</text>
</comment>
<accession>A0AAV7T3L8</accession>
<evidence type="ECO:0000313" key="2">
    <source>
        <dbReference type="Proteomes" id="UP001066276"/>
    </source>
</evidence>
<gene>
    <name evidence="1" type="ORF">NDU88_002934</name>
</gene>
<feature type="non-terminal residue" evidence="1">
    <location>
        <position position="1"/>
    </location>
</feature>
<sequence>EFMLLNRIQGNGSAFLPNQGQVFFMRTGFKNSRNMNPSLGHVDKKRSLSGN</sequence>
<reference evidence="1" key="1">
    <citation type="journal article" date="2022" name="bioRxiv">
        <title>Sequencing and chromosome-scale assembly of the giantPleurodeles waltlgenome.</title>
        <authorList>
            <person name="Brown T."/>
            <person name="Elewa A."/>
            <person name="Iarovenko S."/>
            <person name="Subramanian E."/>
            <person name="Araus A.J."/>
            <person name="Petzold A."/>
            <person name="Susuki M."/>
            <person name="Suzuki K.-i.T."/>
            <person name="Hayashi T."/>
            <person name="Toyoda A."/>
            <person name="Oliveira C."/>
            <person name="Osipova E."/>
            <person name="Leigh N.D."/>
            <person name="Simon A."/>
            <person name="Yun M.H."/>
        </authorList>
    </citation>
    <scope>NUCLEOTIDE SEQUENCE</scope>
    <source>
        <strain evidence="1">20211129_DDA</strain>
        <tissue evidence="1">Liver</tissue>
    </source>
</reference>
<proteinExistence type="predicted"/>
<organism evidence="1 2">
    <name type="scientific">Pleurodeles waltl</name>
    <name type="common">Iberian ribbed newt</name>
    <dbReference type="NCBI Taxonomy" id="8319"/>
    <lineage>
        <taxon>Eukaryota</taxon>
        <taxon>Metazoa</taxon>
        <taxon>Chordata</taxon>
        <taxon>Craniata</taxon>
        <taxon>Vertebrata</taxon>
        <taxon>Euteleostomi</taxon>
        <taxon>Amphibia</taxon>
        <taxon>Batrachia</taxon>
        <taxon>Caudata</taxon>
        <taxon>Salamandroidea</taxon>
        <taxon>Salamandridae</taxon>
        <taxon>Pleurodelinae</taxon>
        <taxon>Pleurodeles</taxon>
    </lineage>
</organism>
<dbReference type="EMBL" id="JANPWB010000007">
    <property type="protein sequence ID" value="KAJ1171063.1"/>
    <property type="molecule type" value="Genomic_DNA"/>
</dbReference>